<reference evidence="2 3" key="1">
    <citation type="journal article" date="2013" name="PLoS ONE">
        <title>Genomic and secretomic analyses reveal unique features of the lignocellulolytic enzyme system of Penicillium decumbens.</title>
        <authorList>
            <person name="Liu G."/>
            <person name="Zhang L."/>
            <person name="Wei X."/>
            <person name="Zou G."/>
            <person name="Qin Y."/>
            <person name="Ma L."/>
            <person name="Li J."/>
            <person name="Zheng H."/>
            <person name="Wang S."/>
            <person name="Wang C."/>
            <person name="Xun L."/>
            <person name="Zhao G.-P."/>
            <person name="Zhou Z."/>
            <person name="Qu Y."/>
        </authorList>
    </citation>
    <scope>NUCLEOTIDE SEQUENCE [LARGE SCALE GENOMIC DNA]</scope>
    <source>
        <strain evidence="3">114-2 / CGMCC 5302</strain>
    </source>
</reference>
<evidence type="ECO:0000313" key="2">
    <source>
        <dbReference type="EMBL" id="EPS28097.1"/>
    </source>
</evidence>
<accession>S8B181</accession>
<dbReference type="Proteomes" id="UP000019376">
    <property type="component" value="Unassembled WGS sequence"/>
</dbReference>
<dbReference type="HOGENOM" id="CLU_036524_0_1_1"/>
<dbReference type="EMBL" id="KB644410">
    <property type="protein sequence ID" value="EPS28097.1"/>
    <property type="molecule type" value="Genomic_DNA"/>
</dbReference>
<dbReference type="InterPro" id="IPR003607">
    <property type="entry name" value="HD/PDEase_dom"/>
</dbReference>
<organism evidence="2 3">
    <name type="scientific">Penicillium oxalicum (strain 114-2 / CGMCC 5302)</name>
    <name type="common">Penicillium decumbens</name>
    <dbReference type="NCBI Taxonomy" id="933388"/>
    <lineage>
        <taxon>Eukaryota</taxon>
        <taxon>Fungi</taxon>
        <taxon>Dikarya</taxon>
        <taxon>Ascomycota</taxon>
        <taxon>Pezizomycotina</taxon>
        <taxon>Eurotiomycetes</taxon>
        <taxon>Eurotiomycetidae</taxon>
        <taxon>Eurotiales</taxon>
        <taxon>Aspergillaceae</taxon>
        <taxon>Penicillium</taxon>
    </lineage>
</organism>
<dbReference type="InterPro" id="IPR006674">
    <property type="entry name" value="HD_domain"/>
</dbReference>
<protein>
    <recommendedName>
        <fullName evidence="1">HD/PDEase domain-containing protein</fullName>
    </recommendedName>
</protein>
<dbReference type="OrthoDB" id="16547at2759"/>
<dbReference type="STRING" id="933388.S8B181"/>
<evidence type="ECO:0000259" key="1">
    <source>
        <dbReference type="SMART" id="SM00471"/>
    </source>
</evidence>
<dbReference type="Gene3D" id="1.10.3210.50">
    <property type="match status" value="1"/>
</dbReference>
<feature type="domain" description="HD/PDEase" evidence="1">
    <location>
        <begin position="27"/>
        <end position="184"/>
    </location>
</feature>
<keyword evidence="3" id="KW-1185">Reference proteome</keyword>
<name>S8B181_PENO1</name>
<dbReference type="CDD" id="cd00077">
    <property type="entry name" value="HDc"/>
    <property type="match status" value="1"/>
</dbReference>
<dbReference type="SMART" id="SM00471">
    <property type="entry name" value="HDc"/>
    <property type="match status" value="1"/>
</dbReference>
<dbReference type="eggNOG" id="ENOG502QSR7">
    <property type="taxonomic scope" value="Eukaryota"/>
</dbReference>
<dbReference type="PhylomeDB" id="S8B181"/>
<dbReference type="PANTHER" id="PTHR33594">
    <property type="entry name" value="SUPERFAMILY HYDROLASE, PUTATIVE (AFU_ORTHOLOGUE AFUA_1G03035)-RELATED"/>
    <property type="match status" value="1"/>
</dbReference>
<evidence type="ECO:0000313" key="3">
    <source>
        <dbReference type="Proteomes" id="UP000019376"/>
    </source>
</evidence>
<dbReference type="PANTHER" id="PTHR33594:SF1">
    <property type="entry name" value="HD_PDEASE DOMAIN-CONTAINING PROTEIN"/>
    <property type="match status" value="1"/>
</dbReference>
<gene>
    <name evidence="2" type="ORF">PDE_03043</name>
</gene>
<proteinExistence type="predicted"/>
<dbReference type="Pfam" id="PF01966">
    <property type="entry name" value="HD"/>
    <property type="match status" value="1"/>
</dbReference>
<dbReference type="AlphaFoldDB" id="S8B181"/>
<sequence length="252" mass="27495">MDTSSEQFQTLHQDMLTFVNTCMAGHDPSHNPAHVHRVANLANTILEAEQKNSSPAQPPLDAAVVKLAALLHDIGDRKYLPSLAAATSSISTGASDQSTTASTYSAEDIDPKTMVQVALLKHGAPAELAAKVQMVVSHVSYTTECKDPVRIRRLIDEEGYPELAVVQDADRLDAIGAIGIGRTFTFLGAQGKKFAGENGWEMGNCIEHFVEKLERLEGMMKTKTGRAMARARTERLKIFRGWWEEEMSAATA</sequence>
<dbReference type="SUPFAM" id="SSF109604">
    <property type="entry name" value="HD-domain/PDEase-like"/>
    <property type="match status" value="1"/>
</dbReference>